<dbReference type="Proteomes" id="UP000468928">
    <property type="component" value="Unassembled WGS sequence"/>
</dbReference>
<feature type="binding site" evidence="3">
    <location>
        <position position="71"/>
    </location>
    <ligand>
        <name>Mg(2+)</name>
        <dbReference type="ChEBI" id="CHEBI:18420"/>
        <label>1</label>
    </ligand>
</feature>
<dbReference type="EMBL" id="JAAGUX010000004">
    <property type="protein sequence ID" value="NEW54825.1"/>
    <property type="molecule type" value="Genomic_DNA"/>
</dbReference>
<accession>A0A6P1D9K8</accession>
<dbReference type="GO" id="GO:0046872">
    <property type="term" value="F:metal ion binding"/>
    <property type="evidence" value="ECO:0007669"/>
    <property type="project" value="UniProtKB-KW"/>
</dbReference>
<comment type="cofactor">
    <cofactor evidence="3">
        <name>Mg(2+)</name>
        <dbReference type="ChEBI" id="CHEBI:18420"/>
    </cofactor>
    <text evidence="3">Binds 2 magnesium ions per subunit.</text>
</comment>
<dbReference type="InterPro" id="IPR005502">
    <property type="entry name" value="Ribosyl_crysJ1"/>
</dbReference>
<dbReference type="InterPro" id="IPR050792">
    <property type="entry name" value="ADP-ribosylglycohydrolase"/>
</dbReference>
<dbReference type="PANTHER" id="PTHR16222">
    <property type="entry name" value="ADP-RIBOSYLGLYCOHYDROLASE"/>
    <property type="match status" value="1"/>
</dbReference>
<feature type="region of interest" description="Disordered" evidence="4">
    <location>
        <begin position="1"/>
        <end position="24"/>
    </location>
</feature>
<keyword evidence="3" id="KW-0479">Metal-binding</keyword>
<evidence type="ECO:0000256" key="2">
    <source>
        <dbReference type="ARBA" id="ARBA00022801"/>
    </source>
</evidence>
<dbReference type="InterPro" id="IPR036705">
    <property type="entry name" value="Ribosyl_crysJ1_sf"/>
</dbReference>
<dbReference type="Pfam" id="PF03747">
    <property type="entry name" value="ADP_ribosyl_GH"/>
    <property type="match status" value="1"/>
</dbReference>
<feature type="binding site" evidence="3">
    <location>
        <position position="69"/>
    </location>
    <ligand>
        <name>Mg(2+)</name>
        <dbReference type="ChEBI" id="CHEBI:18420"/>
        <label>1</label>
    </ligand>
</feature>
<keyword evidence="8" id="KW-1185">Reference proteome</keyword>
<evidence type="ECO:0000256" key="1">
    <source>
        <dbReference type="ARBA" id="ARBA00010702"/>
    </source>
</evidence>
<comment type="similarity">
    <text evidence="1">Belongs to the ADP-ribosylglycohydrolase family.</text>
</comment>
<reference evidence="7 8" key="1">
    <citation type="submission" date="2020-01" db="EMBL/GenBank/DDBJ databases">
        <title>Genetics and antimicrobial susceptibilities of Nocardia species isolated from the soil; a comparison with species isolated from humans.</title>
        <authorList>
            <person name="Carrasco G."/>
            <person name="Monzon S."/>
            <person name="Sansegundo M."/>
            <person name="Garcia E."/>
            <person name="Garrido N."/>
            <person name="Medina M.J."/>
            <person name="Villalon P."/>
            <person name="Ramirez-Arocha A.C."/>
            <person name="Jimenez P."/>
            <person name="Cuesta I."/>
            <person name="Valdezate S."/>
        </authorList>
    </citation>
    <scope>NUCLEOTIDE SEQUENCE [LARGE SCALE GENOMIC DNA]</scope>
    <source>
        <strain evidence="5 7">CNM20110639</strain>
        <strain evidence="6 8">CNM20110649</strain>
    </source>
</reference>
<proteinExistence type="inferred from homology"/>
<keyword evidence="3" id="KW-0460">Magnesium</keyword>
<organism evidence="5 7">
    <name type="scientific">Nocardia cyriacigeorgica</name>
    <dbReference type="NCBI Taxonomy" id="135487"/>
    <lineage>
        <taxon>Bacteria</taxon>
        <taxon>Bacillati</taxon>
        <taxon>Actinomycetota</taxon>
        <taxon>Actinomycetes</taxon>
        <taxon>Mycobacteriales</taxon>
        <taxon>Nocardiaceae</taxon>
        <taxon>Nocardia</taxon>
    </lineage>
</organism>
<name>A0A6P1D9K8_9NOCA</name>
<gene>
    <name evidence="5" type="ORF">GV789_14115</name>
    <name evidence="6" type="ORF">GV794_03950</name>
</gene>
<dbReference type="AlphaFoldDB" id="A0A6P1D9K8"/>
<evidence type="ECO:0000313" key="7">
    <source>
        <dbReference type="Proteomes" id="UP000468928"/>
    </source>
</evidence>
<comment type="caution">
    <text evidence="5">The sequence shown here is derived from an EMBL/GenBank/DDBJ whole genome shotgun (WGS) entry which is preliminary data.</text>
</comment>
<sequence>MSKALSTAVRLSDSGGPTAEQVESLGAGWTAPEALAIAVYTALTAESMGGTPQQVVELGLRAAVNHSGDSDATGAMCGNLLGARYGYQGIPEDWAGACEIAGPVWGLARDFTLEFGPRPPSGPDYYIDPHWAARFHS</sequence>
<dbReference type="Gene3D" id="1.10.4080.10">
    <property type="entry name" value="ADP-ribosylation/Crystallin J1"/>
    <property type="match status" value="1"/>
</dbReference>
<evidence type="ECO:0000313" key="8">
    <source>
        <dbReference type="Proteomes" id="UP000470876"/>
    </source>
</evidence>
<protein>
    <submittedName>
        <fullName evidence="5">ADP-ribosylglycohydrolase family protein</fullName>
    </submittedName>
</protein>
<evidence type="ECO:0000313" key="5">
    <source>
        <dbReference type="EMBL" id="NEW45580.1"/>
    </source>
</evidence>
<dbReference type="GO" id="GO:0016787">
    <property type="term" value="F:hydrolase activity"/>
    <property type="evidence" value="ECO:0007669"/>
    <property type="project" value="UniProtKB-KW"/>
</dbReference>
<dbReference type="EMBL" id="JAAGUZ010000033">
    <property type="protein sequence ID" value="NEW45580.1"/>
    <property type="molecule type" value="Genomic_DNA"/>
</dbReference>
<evidence type="ECO:0000256" key="4">
    <source>
        <dbReference type="SAM" id="MobiDB-lite"/>
    </source>
</evidence>
<dbReference type="SUPFAM" id="SSF101478">
    <property type="entry name" value="ADP-ribosylglycohydrolase"/>
    <property type="match status" value="1"/>
</dbReference>
<dbReference type="Proteomes" id="UP000470876">
    <property type="component" value="Unassembled WGS sequence"/>
</dbReference>
<evidence type="ECO:0000313" key="6">
    <source>
        <dbReference type="EMBL" id="NEW54825.1"/>
    </source>
</evidence>
<evidence type="ECO:0000256" key="3">
    <source>
        <dbReference type="PIRSR" id="PIRSR605502-1"/>
    </source>
</evidence>
<keyword evidence="2 5" id="KW-0378">Hydrolase</keyword>
<dbReference type="PANTHER" id="PTHR16222:SF24">
    <property type="entry name" value="ADP-RIBOSYLHYDROLASE ARH3"/>
    <property type="match status" value="1"/>
</dbReference>